<organism evidence="1">
    <name type="scientific">Arundo donax</name>
    <name type="common">Giant reed</name>
    <name type="synonym">Donax arundinaceus</name>
    <dbReference type="NCBI Taxonomy" id="35708"/>
    <lineage>
        <taxon>Eukaryota</taxon>
        <taxon>Viridiplantae</taxon>
        <taxon>Streptophyta</taxon>
        <taxon>Embryophyta</taxon>
        <taxon>Tracheophyta</taxon>
        <taxon>Spermatophyta</taxon>
        <taxon>Magnoliopsida</taxon>
        <taxon>Liliopsida</taxon>
        <taxon>Poales</taxon>
        <taxon>Poaceae</taxon>
        <taxon>PACMAD clade</taxon>
        <taxon>Arundinoideae</taxon>
        <taxon>Arundineae</taxon>
        <taxon>Arundo</taxon>
    </lineage>
</organism>
<dbReference type="AlphaFoldDB" id="A0A0A9API1"/>
<name>A0A0A9API1_ARUDO</name>
<reference evidence="1" key="1">
    <citation type="submission" date="2014-09" db="EMBL/GenBank/DDBJ databases">
        <authorList>
            <person name="Magalhaes I.L.F."/>
            <person name="Oliveira U."/>
            <person name="Santos F.R."/>
            <person name="Vidigal T.H.D.A."/>
            <person name="Brescovit A.D."/>
            <person name="Santos A.J."/>
        </authorList>
    </citation>
    <scope>NUCLEOTIDE SEQUENCE</scope>
    <source>
        <tissue evidence="1">Shoot tissue taken approximately 20 cm above the soil surface</tissue>
    </source>
</reference>
<reference evidence="1" key="2">
    <citation type="journal article" date="2015" name="Data Brief">
        <title>Shoot transcriptome of the giant reed, Arundo donax.</title>
        <authorList>
            <person name="Barrero R.A."/>
            <person name="Guerrero F.D."/>
            <person name="Moolhuijzen P."/>
            <person name="Goolsby J.A."/>
            <person name="Tidwell J."/>
            <person name="Bellgard S.E."/>
            <person name="Bellgard M.I."/>
        </authorList>
    </citation>
    <scope>NUCLEOTIDE SEQUENCE</scope>
    <source>
        <tissue evidence="1">Shoot tissue taken approximately 20 cm above the soil surface</tissue>
    </source>
</reference>
<proteinExistence type="predicted"/>
<evidence type="ECO:0000313" key="1">
    <source>
        <dbReference type="EMBL" id="JAD53589.1"/>
    </source>
</evidence>
<dbReference type="EMBL" id="GBRH01244306">
    <property type="protein sequence ID" value="JAD53589.1"/>
    <property type="molecule type" value="Transcribed_RNA"/>
</dbReference>
<accession>A0A0A9API1</accession>
<protein>
    <submittedName>
        <fullName evidence="1">Uncharacterized protein</fullName>
    </submittedName>
</protein>
<sequence length="44" mass="4825">MISVLLIRTVPLGMDISSTSTAPSPRNILGGWYELLQVRLKPSL</sequence>